<keyword evidence="3" id="KW-0436">Ligase</keyword>
<dbReference type="GeneTree" id="ENSGT00940000154857"/>
<dbReference type="InterPro" id="IPR004344">
    <property type="entry name" value="TTL/TTLL_fam"/>
</dbReference>
<dbReference type="FunFam" id="3.30.470.20:FF:000032">
    <property type="entry name" value="tubulin monoglycylase TTLL3 isoform X2"/>
    <property type="match status" value="1"/>
</dbReference>
<keyword evidence="6" id="KW-0969">Cilium</keyword>
<dbReference type="PANTHER" id="PTHR45870:SF6">
    <property type="entry name" value="TUBULIN MONOGLYCYLASE TTLL3-LIKE"/>
    <property type="match status" value="1"/>
</dbReference>
<feature type="region of interest" description="Disordered" evidence="9">
    <location>
        <begin position="23"/>
        <end position="67"/>
    </location>
</feature>
<evidence type="ECO:0000256" key="8">
    <source>
        <dbReference type="ARBA" id="ARBA00048944"/>
    </source>
</evidence>
<keyword evidence="6" id="KW-0282">Flagellum</keyword>
<keyword evidence="4" id="KW-0547">Nucleotide-binding</keyword>
<evidence type="ECO:0000256" key="4">
    <source>
        <dbReference type="ARBA" id="ARBA00022741"/>
    </source>
</evidence>
<dbReference type="PANTHER" id="PTHR45870">
    <property type="entry name" value="TUBULIN MONOGLYCYLASE TTLL3"/>
    <property type="match status" value="1"/>
</dbReference>
<keyword evidence="7" id="KW-0206">Cytoskeleton</keyword>
<dbReference type="AlphaFoldDB" id="A0A6I8RIP9"/>
<evidence type="ECO:0000256" key="9">
    <source>
        <dbReference type="SAM" id="MobiDB-lite"/>
    </source>
</evidence>
<keyword evidence="6" id="KW-0966">Cell projection</keyword>
<dbReference type="GO" id="GO:0016874">
    <property type="term" value="F:ligase activity"/>
    <property type="evidence" value="ECO:0007669"/>
    <property type="project" value="UniProtKB-KW"/>
</dbReference>
<keyword evidence="5" id="KW-0067">ATP-binding</keyword>
<dbReference type="InterPro" id="IPR051437">
    <property type="entry name" value="TTLL_monoglycylase"/>
</dbReference>
<evidence type="ECO:0000256" key="6">
    <source>
        <dbReference type="ARBA" id="ARBA00022846"/>
    </source>
</evidence>
<sequence>MRRDNRHGNLMTSQWEEIIAMETKTVRPQQKKECNSDTKPNKQPTAKDKHDVSPTKGHVSKNTHRKKINPDSLKQAKLLVEKAIQENKIFTIQGYYPYIRSGLRIRGWVEKNFHKSQHDYFDDPEGICDLTSRLLRNQDPNFVWVPTYNCLDSRLLKNDQIIMNHYSKSVFTTKVGLCLNLRNLHWFADADLNSFFPRCYRLGVKEEKQAFIEDFRLTAACSILKLVSREGKNMPNRRDVKKESTPALLLKYNKKAQPLITSVNTGVPVHIIKTALKACKQYLNTLEHEDIDWKLGSTNAITEDEWKEFLDGYYQVIHKNRIINEAENYVSQCQDILQKLKAVKPQLDIDGERNIWIVKPGASSRGRGITCIDYLEEALKFVDCDPPFINHDKLVVQKYIERPLLIYGTKFDVRQWFVVTNWNPLTIWYYKECYLRFSSQPFSLKNLHSSIHLCNNAIQKNYSISQSRHPQLPKENMWFKNQFQDYLQMTGATNAWKEIIEPGMKAAIIHTMQCSQDMEEGRKNSFQIYGADFMFGENFQPWLIEINANPDMSLSTSVTSRLVARVQEDLLCLILDRKQHADADVGVFELIYKQPVIKIPLCYTKQLLVKGNEIKKLMTDEKNQMFKGSIAKDERGPCLLHRTKTTATWKEIKGGRETSPSKKVEHIILPTIKQGLEKRKEGVNQYQLPKLCAHEKTIRRKDPARTKNEAFDHQKLPNINSGQLQVTGHLAKIQKPGSLTKSLYKGTHYLASPYQMCTSGKK</sequence>
<dbReference type="Ensembl" id="ENSXETT00000090324">
    <property type="protein sequence ID" value="ENSXETP00000080678"/>
    <property type="gene ID" value="ENSXETG00000035340"/>
</dbReference>
<feature type="compositionally biased region" description="Basic and acidic residues" evidence="9">
    <location>
        <begin position="30"/>
        <end position="53"/>
    </location>
</feature>
<evidence type="ECO:0000256" key="7">
    <source>
        <dbReference type="ARBA" id="ARBA00023212"/>
    </source>
</evidence>
<dbReference type="Gene3D" id="3.30.470.20">
    <property type="entry name" value="ATP-grasp fold, B domain"/>
    <property type="match status" value="1"/>
</dbReference>
<protein>
    <submittedName>
        <fullName evidence="10">Tubulin monoglycylase TTLL3</fullName>
    </submittedName>
</protein>
<comment type="subcellular location">
    <subcellularLocation>
        <location evidence="1">Cytoplasm</location>
        <location evidence="1">Cytoskeleton</location>
        <location evidence="1">Flagellum axoneme</location>
    </subcellularLocation>
</comment>
<evidence type="ECO:0000256" key="5">
    <source>
        <dbReference type="ARBA" id="ARBA00022840"/>
    </source>
</evidence>
<dbReference type="PROSITE" id="PS51221">
    <property type="entry name" value="TTL"/>
    <property type="match status" value="1"/>
</dbReference>
<comment type="catalytic activity">
    <reaction evidence="8">
        <text>L-glutamyl-[protein] + glycine + ATP = glycyl-L-glutamyl-[protein] + ADP + phosphate + H(+)</text>
        <dbReference type="Rhea" id="RHEA:67180"/>
        <dbReference type="Rhea" id="RHEA-COMP:10208"/>
        <dbReference type="Rhea" id="RHEA-COMP:17207"/>
        <dbReference type="ChEBI" id="CHEBI:15378"/>
        <dbReference type="ChEBI" id="CHEBI:29973"/>
        <dbReference type="ChEBI" id="CHEBI:30616"/>
        <dbReference type="ChEBI" id="CHEBI:43474"/>
        <dbReference type="ChEBI" id="CHEBI:57305"/>
        <dbReference type="ChEBI" id="CHEBI:167890"/>
        <dbReference type="ChEBI" id="CHEBI:456216"/>
    </reaction>
    <physiologicalReaction direction="left-to-right" evidence="8">
        <dbReference type="Rhea" id="RHEA:67181"/>
    </physiologicalReaction>
</comment>
<dbReference type="SUPFAM" id="SSF56059">
    <property type="entry name" value="Glutathione synthetase ATP-binding domain-like"/>
    <property type="match status" value="1"/>
</dbReference>
<evidence type="ECO:0000313" key="10">
    <source>
        <dbReference type="Ensembl" id="ENSXETP00000080678"/>
    </source>
</evidence>
<feature type="compositionally biased region" description="Basic residues" evidence="9">
    <location>
        <begin position="58"/>
        <end position="67"/>
    </location>
</feature>
<name>A0A6I8RIP9_XENTR</name>
<reference evidence="10" key="1">
    <citation type="journal article" date="2010" name="Science">
        <title>The genome of the Western clawed frog Xenopus tropicalis.</title>
        <authorList>
            <person name="Hellsten U."/>
            <person name="Harland R.M."/>
            <person name="Gilchrist M.J."/>
            <person name="Hendrix D."/>
            <person name="Jurka J."/>
            <person name="Kapitonov V."/>
            <person name="Ovcharenko I."/>
            <person name="Putnam N.H."/>
            <person name="Shu S."/>
            <person name="Taher L."/>
            <person name="Blitz I.L."/>
            <person name="Blumberg B."/>
            <person name="Dichmann D.S."/>
            <person name="Dubchak I."/>
            <person name="Amaya E."/>
            <person name="Detter J.C."/>
            <person name="Fletcher R."/>
            <person name="Gerhard D.S."/>
            <person name="Goodstein D."/>
            <person name="Graves T."/>
            <person name="Grigoriev I.V."/>
            <person name="Grimwood J."/>
            <person name="Kawashima T."/>
            <person name="Lindquist E."/>
            <person name="Lucas S.M."/>
            <person name="Mead P.E."/>
            <person name="Mitros T."/>
            <person name="Ogino H."/>
            <person name="Ohta Y."/>
            <person name="Poliakov A.V."/>
            <person name="Pollet N."/>
            <person name="Robert J."/>
            <person name="Salamov A."/>
            <person name="Sater A.K."/>
            <person name="Schmutz J."/>
            <person name="Terry A."/>
            <person name="Vize P.D."/>
            <person name="Warren W.C."/>
            <person name="Wells D."/>
            <person name="Wills A."/>
            <person name="Wilson R.K."/>
            <person name="Zimmerman L.B."/>
            <person name="Zorn A.M."/>
            <person name="Grainger R."/>
            <person name="Grammer T."/>
            <person name="Khokha M.K."/>
            <person name="Richardson P.M."/>
            <person name="Rokhsar D.S."/>
        </authorList>
    </citation>
    <scope>NUCLEOTIDE SEQUENCE [LARGE SCALE GENOMIC DNA]</scope>
    <source>
        <strain evidence="10">Nigerian</strain>
    </source>
</reference>
<accession>A0A6I8RIP9</accession>
<dbReference type="GO" id="GO:0005524">
    <property type="term" value="F:ATP binding"/>
    <property type="evidence" value="ECO:0007669"/>
    <property type="project" value="UniProtKB-KW"/>
</dbReference>
<evidence type="ECO:0000256" key="2">
    <source>
        <dbReference type="ARBA" id="ARBA00022490"/>
    </source>
</evidence>
<dbReference type="Pfam" id="PF03133">
    <property type="entry name" value="TTL"/>
    <property type="match status" value="1"/>
</dbReference>
<keyword evidence="2" id="KW-0963">Cytoplasm</keyword>
<gene>
    <name evidence="10" type="primary">LOC100490189</name>
</gene>
<organism evidence="10">
    <name type="scientific">Xenopus tropicalis</name>
    <name type="common">Western clawed frog</name>
    <name type="synonym">Silurana tropicalis</name>
    <dbReference type="NCBI Taxonomy" id="8364"/>
    <lineage>
        <taxon>Eukaryota</taxon>
        <taxon>Metazoa</taxon>
        <taxon>Chordata</taxon>
        <taxon>Craniata</taxon>
        <taxon>Vertebrata</taxon>
        <taxon>Euteleostomi</taxon>
        <taxon>Amphibia</taxon>
        <taxon>Batrachia</taxon>
        <taxon>Anura</taxon>
        <taxon>Pipoidea</taxon>
        <taxon>Pipidae</taxon>
        <taxon>Xenopodinae</taxon>
        <taxon>Xenopus</taxon>
        <taxon>Silurana</taxon>
    </lineage>
</organism>
<reference evidence="10" key="2">
    <citation type="submission" date="2020-05" db="UniProtKB">
        <authorList>
            <consortium name="Ensembl"/>
        </authorList>
    </citation>
    <scope>IDENTIFICATION</scope>
</reference>
<dbReference type="InParanoid" id="A0A6I8RIP9"/>
<proteinExistence type="predicted"/>
<evidence type="ECO:0000256" key="3">
    <source>
        <dbReference type="ARBA" id="ARBA00022598"/>
    </source>
</evidence>
<dbReference type="FunCoup" id="A0A6I8RIP9">
    <property type="interactions" value="125"/>
</dbReference>
<evidence type="ECO:0000256" key="1">
    <source>
        <dbReference type="ARBA" id="ARBA00004611"/>
    </source>
</evidence>